<protein>
    <submittedName>
        <fullName evidence="1">Uncharacterized protein</fullName>
    </submittedName>
</protein>
<name>A0ABP9V5A8_9DEIO</name>
<reference evidence="1 2" key="1">
    <citation type="submission" date="2024-02" db="EMBL/GenBank/DDBJ databases">
        <title>Deinococcus xinjiangensis NBRC 107630.</title>
        <authorList>
            <person name="Ichikawa N."/>
            <person name="Katano-Makiyama Y."/>
            <person name="Hidaka K."/>
        </authorList>
    </citation>
    <scope>NUCLEOTIDE SEQUENCE [LARGE SCALE GENOMIC DNA]</scope>
    <source>
        <strain evidence="1 2">NBRC 107630</strain>
    </source>
</reference>
<accession>A0ABP9V5A8</accession>
<dbReference type="RefSeq" id="WP_353540460.1">
    <property type="nucleotide sequence ID" value="NZ_BAABRN010000001.1"/>
</dbReference>
<dbReference type="Proteomes" id="UP001458946">
    <property type="component" value="Unassembled WGS sequence"/>
</dbReference>
<keyword evidence="2" id="KW-1185">Reference proteome</keyword>
<evidence type="ECO:0000313" key="1">
    <source>
        <dbReference type="EMBL" id="GAA5500475.1"/>
    </source>
</evidence>
<evidence type="ECO:0000313" key="2">
    <source>
        <dbReference type="Proteomes" id="UP001458946"/>
    </source>
</evidence>
<sequence length="226" mass="24977">MSHYTSAKLTAPQLVTLGHAIEKLLGRVPARDDLRPVNRKTLEDRMGVKIPSERAFVEAFGSWGEFLTACGWAVEGGRGRQNQLIERAAVEHCVAALGVTEESAEQSITDGWLPDGRTVEIKGSVLRRHTLGYEFFSFRLHHRDLSLSADELLLVGLSRDLKPIVRIEVPKSAMQQVIDGKSSVTLYADAVWGSGDSKFRRFVKWRESGGMAQVPHWSAGLPGAEK</sequence>
<comment type="caution">
    <text evidence="1">The sequence shown here is derived from an EMBL/GenBank/DDBJ whole genome shotgun (WGS) entry which is preliminary data.</text>
</comment>
<dbReference type="EMBL" id="BAABRN010000001">
    <property type="protein sequence ID" value="GAA5500475.1"/>
    <property type="molecule type" value="Genomic_DNA"/>
</dbReference>
<gene>
    <name evidence="1" type="ORF">Dxin01_00196</name>
</gene>
<organism evidence="1 2">
    <name type="scientific">Deinococcus xinjiangensis</name>
    <dbReference type="NCBI Taxonomy" id="457454"/>
    <lineage>
        <taxon>Bacteria</taxon>
        <taxon>Thermotogati</taxon>
        <taxon>Deinococcota</taxon>
        <taxon>Deinococci</taxon>
        <taxon>Deinococcales</taxon>
        <taxon>Deinococcaceae</taxon>
        <taxon>Deinococcus</taxon>
    </lineage>
</organism>
<proteinExistence type="predicted"/>